<evidence type="ECO:0000256" key="1">
    <source>
        <dbReference type="ARBA" id="ARBA00007465"/>
    </source>
</evidence>
<dbReference type="FunFam" id="3.10.290.10:FF:000001">
    <property type="entry name" value="30S ribosomal protein S4"/>
    <property type="match status" value="1"/>
</dbReference>
<evidence type="ECO:0000259" key="8">
    <source>
        <dbReference type="SMART" id="SM00363"/>
    </source>
</evidence>
<proteinExistence type="inferred from homology"/>
<keyword evidence="3 7" id="KW-0694">RNA-binding</keyword>
<dbReference type="Pfam" id="PF00163">
    <property type="entry name" value="Ribosomal_S4"/>
    <property type="match status" value="1"/>
</dbReference>
<dbReference type="GO" id="GO:0003735">
    <property type="term" value="F:structural constituent of ribosome"/>
    <property type="evidence" value="ECO:0007669"/>
    <property type="project" value="InterPro"/>
</dbReference>
<dbReference type="InterPro" id="IPR036986">
    <property type="entry name" value="S4_RNA-bd_sf"/>
</dbReference>
<dbReference type="HAMAP" id="MF_01306_B">
    <property type="entry name" value="Ribosomal_uS4_B"/>
    <property type="match status" value="1"/>
</dbReference>
<evidence type="ECO:0000313" key="10">
    <source>
        <dbReference type="EMBL" id="KKW26729.1"/>
    </source>
</evidence>
<dbReference type="NCBIfam" id="NF003717">
    <property type="entry name" value="PRK05327.1"/>
    <property type="match status" value="1"/>
</dbReference>
<dbReference type="EMBL" id="LCRB01000002">
    <property type="protein sequence ID" value="KKW26729.1"/>
    <property type="molecule type" value="Genomic_DNA"/>
</dbReference>
<reference evidence="10 11" key="1">
    <citation type="journal article" date="2015" name="Nature">
        <title>rRNA introns, odd ribosomes, and small enigmatic genomes across a large radiation of phyla.</title>
        <authorList>
            <person name="Brown C.T."/>
            <person name="Hug L.A."/>
            <person name="Thomas B.C."/>
            <person name="Sharon I."/>
            <person name="Castelle C.J."/>
            <person name="Singh A."/>
            <person name="Wilkins M.J."/>
            <person name="Williams K.H."/>
            <person name="Banfield J.F."/>
        </authorList>
    </citation>
    <scope>NUCLEOTIDE SEQUENCE [LARGE SCALE GENOMIC DNA]</scope>
</reference>
<comment type="caution">
    <text evidence="10">The sequence shown here is derived from an EMBL/GenBank/DDBJ whole genome shotgun (WGS) entry which is preliminary data.</text>
</comment>
<keyword evidence="2 7" id="KW-0699">rRNA-binding</keyword>
<feature type="domain" description="RNA-binding S4" evidence="8">
    <location>
        <begin position="100"/>
        <end position="161"/>
    </location>
</feature>
<dbReference type="SMART" id="SM00363">
    <property type="entry name" value="S4"/>
    <property type="match status" value="1"/>
</dbReference>
<evidence type="ECO:0000256" key="4">
    <source>
        <dbReference type="ARBA" id="ARBA00022980"/>
    </source>
</evidence>
<dbReference type="InterPro" id="IPR022801">
    <property type="entry name" value="Ribosomal_uS4"/>
</dbReference>
<dbReference type="InterPro" id="IPR005709">
    <property type="entry name" value="Ribosomal_uS4_bac-type"/>
</dbReference>
<dbReference type="PANTHER" id="PTHR11831:SF4">
    <property type="entry name" value="SMALL RIBOSOMAL SUBUNIT PROTEIN US4M"/>
    <property type="match status" value="1"/>
</dbReference>
<dbReference type="Gene3D" id="1.10.1050.10">
    <property type="entry name" value="Ribosomal Protein S4 Delta 41, Chain A, domain 1"/>
    <property type="match status" value="1"/>
</dbReference>
<dbReference type="PANTHER" id="PTHR11831">
    <property type="entry name" value="30S 40S RIBOSOMAL PROTEIN"/>
    <property type="match status" value="1"/>
</dbReference>
<dbReference type="CDD" id="cd00165">
    <property type="entry name" value="S4"/>
    <property type="match status" value="1"/>
</dbReference>
<protein>
    <recommendedName>
        <fullName evidence="6 7">Small ribosomal subunit protein uS4</fullName>
    </recommendedName>
</protein>
<dbReference type="Proteomes" id="UP000034913">
    <property type="component" value="Unassembled WGS sequence"/>
</dbReference>
<comment type="function">
    <text evidence="7">One of the primary rRNA binding proteins, it binds directly to 16S rRNA where it nucleates assembly of the body of the 30S subunit.</text>
</comment>
<evidence type="ECO:0000256" key="3">
    <source>
        <dbReference type="ARBA" id="ARBA00022884"/>
    </source>
</evidence>
<dbReference type="InterPro" id="IPR001912">
    <property type="entry name" value="Ribosomal_uS4_N"/>
</dbReference>
<accession>A0A0G2A3I0</accession>
<sequence length="208" mass="23519">MARYTGPTMKKVRSLGEEFALSADRAVGVKYTKLHRKQPPGSHGKKRTFTRTTGYGQQLKEKQKARVFYHLTEKQMKKYYTAGKRQTDSTDIALLAGLESRLDNIVYRAGLADSHPMARQAVSHGHFAVNGRKVDIPSIHIRPGDVITGVSSRPALKTKLQELARGNKPVSWLKVDPEQLKIEMTSVPTRDEIEVPFNERLIIEFYSK</sequence>
<dbReference type="NCBIfam" id="TIGR01017">
    <property type="entry name" value="rpsD_bact"/>
    <property type="match status" value="1"/>
</dbReference>
<comment type="similarity">
    <text evidence="1 7">Belongs to the universal ribosomal protein uS4 family.</text>
</comment>
<dbReference type="Pfam" id="PF01479">
    <property type="entry name" value="S4"/>
    <property type="match status" value="1"/>
</dbReference>
<dbReference type="InterPro" id="IPR002942">
    <property type="entry name" value="S4_RNA-bd"/>
</dbReference>
<organism evidence="10 11">
    <name type="scientific">candidate division Kazan bacterium GW2011_GWB1_52_7</name>
    <dbReference type="NCBI Taxonomy" id="1620414"/>
    <lineage>
        <taxon>Bacteria</taxon>
        <taxon>Bacteria division Kazan-3B-28</taxon>
    </lineage>
</organism>
<gene>
    <name evidence="7" type="primary">rpsD</name>
    <name evidence="10" type="ORF">VF00_C0002G0054</name>
</gene>
<comment type="function">
    <text evidence="7">With S5 and S12 plays an important role in translational accuracy.</text>
</comment>
<dbReference type="SUPFAM" id="SSF55174">
    <property type="entry name" value="Alpha-L RNA-binding motif"/>
    <property type="match status" value="1"/>
</dbReference>
<name>A0A0G2A3I0_UNCK3</name>
<evidence type="ECO:0000259" key="9">
    <source>
        <dbReference type="SMART" id="SM01390"/>
    </source>
</evidence>
<dbReference type="PATRIC" id="fig|1620414.3.peg.286"/>
<evidence type="ECO:0000313" key="11">
    <source>
        <dbReference type="Proteomes" id="UP000034913"/>
    </source>
</evidence>
<evidence type="ECO:0000256" key="6">
    <source>
        <dbReference type="ARBA" id="ARBA00035254"/>
    </source>
</evidence>
<dbReference type="GO" id="GO:0015935">
    <property type="term" value="C:small ribosomal subunit"/>
    <property type="evidence" value="ECO:0007669"/>
    <property type="project" value="InterPro"/>
</dbReference>
<dbReference type="GO" id="GO:0019843">
    <property type="term" value="F:rRNA binding"/>
    <property type="evidence" value="ECO:0007669"/>
    <property type="project" value="UniProtKB-UniRule"/>
</dbReference>
<dbReference type="PROSITE" id="PS50889">
    <property type="entry name" value="S4"/>
    <property type="match status" value="1"/>
</dbReference>
<evidence type="ECO:0000256" key="5">
    <source>
        <dbReference type="ARBA" id="ARBA00023274"/>
    </source>
</evidence>
<keyword evidence="4 7" id="KW-0689">Ribosomal protein</keyword>
<dbReference type="Gene3D" id="3.10.290.10">
    <property type="entry name" value="RNA-binding S4 domain"/>
    <property type="match status" value="1"/>
</dbReference>
<dbReference type="SMART" id="SM01390">
    <property type="entry name" value="Ribosomal_S4"/>
    <property type="match status" value="1"/>
</dbReference>
<feature type="domain" description="Small ribosomal subunit protein uS4 N-terminal" evidence="9">
    <location>
        <begin position="3"/>
        <end position="99"/>
    </location>
</feature>
<comment type="subunit">
    <text evidence="7">Part of the 30S ribosomal subunit. Contacts protein S5. The interaction surface between S4 and S5 is involved in control of translational fidelity.</text>
</comment>
<keyword evidence="5 7" id="KW-0687">Ribonucleoprotein</keyword>
<dbReference type="GO" id="GO:0006412">
    <property type="term" value="P:translation"/>
    <property type="evidence" value="ECO:0007669"/>
    <property type="project" value="UniProtKB-UniRule"/>
</dbReference>
<dbReference type="GO" id="GO:0042274">
    <property type="term" value="P:ribosomal small subunit biogenesis"/>
    <property type="evidence" value="ECO:0007669"/>
    <property type="project" value="TreeGrafter"/>
</dbReference>
<dbReference type="AlphaFoldDB" id="A0A0G2A3I0"/>
<evidence type="ECO:0000256" key="7">
    <source>
        <dbReference type="HAMAP-Rule" id="MF_01306"/>
    </source>
</evidence>
<evidence type="ECO:0000256" key="2">
    <source>
        <dbReference type="ARBA" id="ARBA00022730"/>
    </source>
</evidence>